<dbReference type="EC" id="3.4.16.4" evidence="4"/>
<feature type="active site" description="Acyl-ester intermediate" evidence="13">
    <location>
        <position position="71"/>
    </location>
</feature>
<evidence type="ECO:0000313" key="18">
    <source>
        <dbReference type="EMBL" id="MSS59271.1"/>
    </source>
</evidence>
<evidence type="ECO:0000256" key="4">
    <source>
        <dbReference type="ARBA" id="ARBA00012448"/>
    </source>
</evidence>
<dbReference type="PANTHER" id="PTHR21581:SF6">
    <property type="entry name" value="TRAFFICKING PROTEIN PARTICLE COMPLEX SUBUNIT 12"/>
    <property type="match status" value="1"/>
</dbReference>
<keyword evidence="16" id="KW-0812">Transmembrane</keyword>
<protein>
    <recommendedName>
        <fullName evidence="4">serine-type D-Ala-D-Ala carboxypeptidase</fullName>
        <ecNumber evidence="4">3.4.16.4</ecNumber>
    </recommendedName>
</protein>
<evidence type="ECO:0000256" key="11">
    <source>
        <dbReference type="ARBA" id="ARBA00023316"/>
    </source>
</evidence>
<feature type="domain" description="Peptidase S11 D-Ala-D-Ala carboxypeptidase A C-terminal" evidence="17">
    <location>
        <begin position="304"/>
        <end position="392"/>
    </location>
</feature>
<dbReference type="PANTHER" id="PTHR21581">
    <property type="entry name" value="D-ALANYL-D-ALANINE CARBOXYPEPTIDASE"/>
    <property type="match status" value="1"/>
</dbReference>
<evidence type="ECO:0000256" key="5">
    <source>
        <dbReference type="ARBA" id="ARBA00022645"/>
    </source>
</evidence>
<keyword evidence="9" id="KW-0133">Cell shape</keyword>
<name>A0A7X2TH78_9FIRM</name>
<dbReference type="GO" id="GO:0006508">
    <property type="term" value="P:proteolysis"/>
    <property type="evidence" value="ECO:0007669"/>
    <property type="project" value="UniProtKB-KW"/>
</dbReference>
<dbReference type="Gene3D" id="3.40.710.10">
    <property type="entry name" value="DD-peptidase/beta-lactamase superfamily"/>
    <property type="match status" value="1"/>
</dbReference>
<reference evidence="18 19" key="1">
    <citation type="submission" date="2019-08" db="EMBL/GenBank/DDBJ databases">
        <title>In-depth cultivation of the pig gut microbiome towards novel bacterial diversity and tailored functional studies.</title>
        <authorList>
            <person name="Wylensek D."/>
            <person name="Hitch T.C.A."/>
            <person name="Clavel T."/>
        </authorList>
    </citation>
    <scope>NUCLEOTIDE SEQUENCE [LARGE SCALE GENOMIC DNA]</scope>
    <source>
        <strain evidence="18 19">Oil+RF-744-GAM-WT-6</strain>
    </source>
</reference>
<evidence type="ECO:0000256" key="10">
    <source>
        <dbReference type="ARBA" id="ARBA00022984"/>
    </source>
</evidence>
<dbReference type="SUPFAM" id="SSF69189">
    <property type="entry name" value="Penicillin-binding protein associated domain"/>
    <property type="match status" value="1"/>
</dbReference>
<dbReference type="InterPro" id="IPR037167">
    <property type="entry name" value="Peptidase_S11_C_sf"/>
</dbReference>
<organism evidence="18 19">
    <name type="scientific">Stecheria intestinalis</name>
    <dbReference type="NCBI Taxonomy" id="2606630"/>
    <lineage>
        <taxon>Bacteria</taxon>
        <taxon>Bacillati</taxon>
        <taxon>Bacillota</taxon>
        <taxon>Erysipelotrichia</taxon>
        <taxon>Erysipelotrichales</taxon>
        <taxon>Erysipelotrichaceae</taxon>
        <taxon>Stecheria</taxon>
    </lineage>
</organism>
<evidence type="ECO:0000313" key="19">
    <source>
        <dbReference type="Proteomes" id="UP000461880"/>
    </source>
</evidence>
<keyword evidence="16" id="KW-1133">Transmembrane helix</keyword>
<dbReference type="SMART" id="SM00936">
    <property type="entry name" value="PBP5_C"/>
    <property type="match status" value="1"/>
</dbReference>
<dbReference type="InterPro" id="IPR015956">
    <property type="entry name" value="Peniciliin-bd_prot_C_sf"/>
</dbReference>
<evidence type="ECO:0000259" key="17">
    <source>
        <dbReference type="SMART" id="SM00936"/>
    </source>
</evidence>
<keyword evidence="6" id="KW-0645">Protease</keyword>
<dbReference type="SUPFAM" id="SSF56601">
    <property type="entry name" value="beta-lactamase/transpeptidase-like"/>
    <property type="match status" value="1"/>
</dbReference>
<feature type="transmembrane region" description="Helical" evidence="16">
    <location>
        <begin position="410"/>
        <end position="427"/>
    </location>
</feature>
<dbReference type="InterPro" id="IPR001967">
    <property type="entry name" value="Peptidase_S11_N"/>
</dbReference>
<feature type="active site" evidence="13">
    <location>
        <position position="132"/>
    </location>
</feature>
<dbReference type="AlphaFoldDB" id="A0A7X2TH78"/>
<evidence type="ECO:0000256" key="16">
    <source>
        <dbReference type="SAM" id="Phobius"/>
    </source>
</evidence>
<dbReference type="Pfam" id="PF00768">
    <property type="entry name" value="Peptidase_S11"/>
    <property type="match status" value="1"/>
</dbReference>
<evidence type="ECO:0000256" key="14">
    <source>
        <dbReference type="PIRSR" id="PIRSR618044-2"/>
    </source>
</evidence>
<dbReference type="EMBL" id="VUMN01000027">
    <property type="protein sequence ID" value="MSS59271.1"/>
    <property type="molecule type" value="Genomic_DNA"/>
</dbReference>
<accession>A0A7X2TH78</accession>
<comment type="function">
    <text evidence="1">Removes C-terminal D-alanyl residues from sugar-peptide cell wall precursors.</text>
</comment>
<keyword evidence="11" id="KW-0961">Cell wall biogenesis/degradation</keyword>
<dbReference type="GO" id="GO:0009252">
    <property type="term" value="P:peptidoglycan biosynthetic process"/>
    <property type="evidence" value="ECO:0007669"/>
    <property type="project" value="UniProtKB-UniPathway"/>
</dbReference>
<comment type="similarity">
    <text evidence="3 15">Belongs to the peptidase S11 family.</text>
</comment>
<dbReference type="Proteomes" id="UP000461880">
    <property type="component" value="Unassembled WGS sequence"/>
</dbReference>
<dbReference type="InterPro" id="IPR012907">
    <property type="entry name" value="Peptidase_S11_C"/>
</dbReference>
<evidence type="ECO:0000256" key="1">
    <source>
        <dbReference type="ARBA" id="ARBA00003217"/>
    </source>
</evidence>
<dbReference type="PROSITE" id="PS51257">
    <property type="entry name" value="PROKAR_LIPOPROTEIN"/>
    <property type="match status" value="1"/>
</dbReference>
<evidence type="ECO:0000256" key="8">
    <source>
        <dbReference type="ARBA" id="ARBA00022801"/>
    </source>
</evidence>
<dbReference type="Gene3D" id="2.60.410.10">
    <property type="entry name" value="D-Ala-D-Ala carboxypeptidase, C-terminal domain"/>
    <property type="match status" value="1"/>
</dbReference>
<keyword evidence="8" id="KW-0378">Hydrolase</keyword>
<evidence type="ECO:0000256" key="7">
    <source>
        <dbReference type="ARBA" id="ARBA00022729"/>
    </source>
</evidence>
<evidence type="ECO:0000256" key="2">
    <source>
        <dbReference type="ARBA" id="ARBA00004752"/>
    </source>
</evidence>
<sequence>MKKIWKIMTAGMLVLAMTGCRQDTAVLEPEETYAAPEDFPDLFCDYYYLKDSETGQVILDHRSEEQIFPASMTKMMTAILAIERIPDPENTVIPFTEEMLAGLVEANANRAGFVPGDEPTALDYIYGDLLPSGADCSRALAFYLAGSEEAFVEQMNAKAAELGMQDTHFVNTTGLHEDDHYSTCRDMAVLLNYCMQNELFRTVITTEIWRTEPLAHYRRGLLMQNYVLLYINQEDPPFSYEFDIPGFIGGKSGYTIEGQYTLASCAEINDIPLTMVNAHGYHIEHYPASISDAAALYHWFSEHYERKEAVSAGQDFGPLKVRESTEGDIRVLVSDSMTLDLPEEENVHYKVILPDSVTAPVAEGETVGTLEIYAYDTLAGTADLVSAESRTRTAGGVLYTFAEERIIPELPGILAVLALMIGVIFMLKREHPGKPHS</sequence>
<comment type="pathway">
    <text evidence="2">Cell wall biogenesis; peptidoglycan biosynthesis.</text>
</comment>
<dbReference type="GO" id="GO:0071555">
    <property type="term" value="P:cell wall organization"/>
    <property type="evidence" value="ECO:0007669"/>
    <property type="project" value="UniProtKB-KW"/>
</dbReference>
<gene>
    <name evidence="18" type="ORF">FYJ51_10225</name>
</gene>
<keyword evidence="7" id="KW-0732">Signal</keyword>
<keyword evidence="5 18" id="KW-0121">Carboxypeptidase</keyword>
<feature type="active site" description="Proton acceptor" evidence="13">
    <location>
        <position position="74"/>
    </location>
</feature>
<evidence type="ECO:0000256" key="9">
    <source>
        <dbReference type="ARBA" id="ARBA00022960"/>
    </source>
</evidence>
<evidence type="ECO:0000256" key="12">
    <source>
        <dbReference type="ARBA" id="ARBA00034000"/>
    </source>
</evidence>
<evidence type="ECO:0000256" key="15">
    <source>
        <dbReference type="RuleBase" id="RU004016"/>
    </source>
</evidence>
<comment type="caution">
    <text evidence="18">The sequence shown here is derived from an EMBL/GenBank/DDBJ whole genome shotgun (WGS) entry which is preliminary data.</text>
</comment>
<dbReference type="UniPathway" id="UPA00219"/>
<keyword evidence="16" id="KW-0472">Membrane</keyword>
<feature type="binding site" evidence="14">
    <location>
        <position position="251"/>
    </location>
    <ligand>
        <name>substrate</name>
    </ligand>
</feature>
<evidence type="ECO:0000256" key="6">
    <source>
        <dbReference type="ARBA" id="ARBA00022670"/>
    </source>
</evidence>
<dbReference type="GO" id="GO:0008360">
    <property type="term" value="P:regulation of cell shape"/>
    <property type="evidence" value="ECO:0007669"/>
    <property type="project" value="UniProtKB-KW"/>
</dbReference>
<keyword evidence="10" id="KW-0573">Peptidoglycan synthesis</keyword>
<keyword evidence="19" id="KW-1185">Reference proteome</keyword>
<comment type="catalytic activity">
    <reaction evidence="12">
        <text>Preferential cleavage: (Ac)2-L-Lys-D-Ala-|-D-Ala. Also transpeptidation of peptidyl-alanyl moieties that are N-acyl substituents of D-alanine.</text>
        <dbReference type="EC" id="3.4.16.4"/>
    </reaction>
</comment>
<dbReference type="RefSeq" id="WP_154505474.1">
    <property type="nucleotide sequence ID" value="NZ_VUMN01000027.1"/>
</dbReference>
<proteinExistence type="inferred from homology"/>
<dbReference type="InterPro" id="IPR012338">
    <property type="entry name" value="Beta-lactam/transpept-like"/>
</dbReference>
<dbReference type="Pfam" id="PF07943">
    <property type="entry name" value="PBP5_C"/>
    <property type="match status" value="1"/>
</dbReference>
<dbReference type="PRINTS" id="PR00725">
    <property type="entry name" value="DADACBPTASE1"/>
</dbReference>
<dbReference type="InterPro" id="IPR018044">
    <property type="entry name" value="Peptidase_S11"/>
</dbReference>
<evidence type="ECO:0000256" key="13">
    <source>
        <dbReference type="PIRSR" id="PIRSR618044-1"/>
    </source>
</evidence>
<evidence type="ECO:0000256" key="3">
    <source>
        <dbReference type="ARBA" id="ARBA00007164"/>
    </source>
</evidence>
<dbReference type="GO" id="GO:0009002">
    <property type="term" value="F:serine-type D-Ala-D-Ala carboxypeptidase activity"/>
    <property type="evidence" value="ECO:0007669"/>
    <property type="project" value="UniProtKB-EC"/>
</dbReference>